<reference evidence="1" key="1">
    <citation type="submission" date="2022-04" db="EMBL/GenBank/DDBJ databases">
        <title>Carnegiea gigantea Genome sequencing and assembly v2.</title>
        <authorList>
            <person name="Copetti D."/>
            <person name="Sanderson M.J."/>
            <person name="Burquez A."/>
            <person name="Wojciechowski M.F."/>
        </authorList>
    </citation>
    <scope>NUCLEOTIDE SEQUENCE</scope>
    <source>
        <strain evidence="1">SGP5-SGP5p</strain>
        <tissue evidence="1">Aerial part</tissue>
    </source>
</reference>
<accession>A0A9Q1JMU2</accession>
<proteinExistence type="predicted"/>
<sequence length="156" mass="17832">MLQNIPFNSYFKSHVIIVQDHKAFLDFPSIIVTVSTLIEELKTEPALKRHLNGGLTLTIHLEVVIQMDRPEEIPRRVNFLKEEGNRRVQANLQLGDVWQAQCDPKAVVQVEPNNVEIVRELARIKNGNCLIDETLQEFQLSSNACYYASDGEQPSY</sequence>
<organism evidence="1 2">
    <name type="scientific">Carnegiea gigantea</name>
    <dbReference type="NCBI Taxonomy" id="171969"/>
    <lineage>
        <taxon>Eukaryota</taxon>
        <taxon>Viridiplantae</taxon>
        <taxon>Streptophyta</taxon>
        <taxon>Embryophyta</taxon>
        <taxon>Tracheophyta</taxon>
        <taxon>Spermatophyta</taxon>
        <taxon>Magnoliopsida</taxon>
        <taxon>eudicotyledons</taxon>
        <taxon>Gunneridae</taxon>
        <taxon>Pentapetalae</taxon>
        <taxon>Caryophyllales</taxon>
        <taxon>Cactineae</taxon>
        <taxon>Cactaceae</taxon>
        <taxon>Cactoideae</taxon>
        <taxon>Echinocereeae</taxon>
        <taxon>Carnegiea</taxon>
    </lineage>
</organism>
<name>A0A9Q1JMU2_9CARY</name>
<evidence type="ECO:0000313" key="2">
    <source>
        <dbReference type="Proteomes" id="UP001153076"/>
    </source>
</evidence>
<dbReference type="AlphaFoldDB" id="A0A9Q1JMU2"/>
<protein>
    <submittedName>
        <fullName evidence="1">Uncharacterized protein</fullName>
    </submittedName>
</protein>
<gene>
    <name evidence="1" type="ORF">Cgig2_013298</name>
</gene>
<dbReference type="OrthoDB" id="433738at2759"/>
<dbReference type="EMBL" id="JAKOGI010001556">
    <property type="protein sequence ID" value="KAJ8425030.1"/>
    <property type="molecule type" value="Genomic_DNA"/>
</dbReference>
<dbReference type="Proteomes" id="UP001153076">
    <property type="component" value="Unassembled WGS sequence"/>
</dbReference>
<keyword evidence="2" id="KW-1185">Reference proteome</keyword>
<comment type="caution">
    <text evidence="1">The sequence shown here is derived from an EMBL/GenBank/DDBJ whole genome shotgun (WGS) entry which is preliminary data.</text>
</comment>
<evidence type="ECO:0000313" key="1">
    <source>
        <dbReference type="EMBL" id="KAJ8425030.1"/>
    </source>
</evidence>